<organism evidence="2">
    <name type="scientific">Pseudozyma antarctica</name>
    <name type="common">Yeast</name>
    <name type="synonym">Candida antarctica</name>
    <dbReference type="NCBI Taxonomy" id="84753"/>
    <lineage>
        <taxon>Eukaryota</taxon>
        <taxon>Fungi</taxon>
        <taxon>Dikarya</taxon>
        <taxon>Basidiomycota</taxon>
        <taxon>Ustilaginomycotina</taxon>
        <taxon>Ustilaginomycetes</taxon>
        <taxon>Ustilaginales</taxon>
        <taxon>Ustilaginaceae</taxon>
        <taxon>Moesziomyces</taxon>
    </lineage>
</organism>
<keyword evidence="3" id="KW-1185">Reference proteome</keyword>
<gene>
    <name evidence="2" type="ORF">PAN0_021c6021</name>
</gene>
<feature type="region of interest" description="Disordered" evidence="1">
    <location>
        <begin position="23"/>
        <end position="43"/>
    </location>
</feature>
<protein>
    <submittedName>
        <fullName evidence="2">Uncharacterized protein</fullName>
    </submittedName>
</protein>
<dbReference type="EMBL" id="DF830088">
    <property type="protein sequence ID" value="GAK67792.1"/>
    <property type="molecule type" value="Genomic_DNA"/>
</dbReference>
<evidence type="ECO:0000256" key="1">
    <source>
        <dbReference type="SAM" id="MobiDB-lite"/>
    </source>
</evidence>
<dbReference type="HOGENOM" id="CLU_997474_0_0_1"/>
<sequence>MLVTCVREEQLQQLPRHYRQPYAAQLQPRDKQRRDASGGGGGGMIAKGKLAELAGDKADNLARLPLGSQADHAVEAEVEDGSDAVVVAPTESATARFAPYLTTTITSRLSHITPVHDPFLHQGNCRAIIDSSAPHSFRQGTSGVVMQAVARFWGAVLAWSSPARQHAIFTLRRNEVGIVGRASPAATVAPSATAAVAGYKHRNGSTGDERGAGPGTAPTVNAILMLRQILVLDVDEVMFLQQLPLHQQQQYAAQLQARDKQRCDASSGSGGMMRGFGGP</sequence>
<dbReference type="RefSeq" id="XP_014654004.1">
    <property type="nucleotide sequence ID" value="XM_014798518.1"/>
</dbReference>
<accession>A0A081CM96</accession>
<proteinExistence type="predicted"/>
<name>A0A081CM96_PSEA2</name>
<evidence type="ECO:0000313" key="2">
    <source>
        <dbReference type="EMBL" id="GAK67792.1"/>
    </source>
</evidence>
<dbReference type="Proteomes" id="UP000053758">
    <property type="component" value="Unassembled WGS sequence"/>
</dbReference>
<reference evidence="2" key="1">
    <citation type="submission" date="2014-07" db="EMBL/GenBank/DDBJ databases">
        <title>Draft genome sequence of the yeast Pseudozyma antarctica JCM 10317 known as a producer of lipase B which used in a wide range of industrial applications.</title>
        <authorList>
            <person name="Morita T."/>
            <person name="Saika A."/>
            <person name="Koike H."/>
        </authorList>
    </citation>
    <scope>NUCLEOTIDE SEQUENCE</scope>
    <source>
        <strain evidence="2">JCM 10317</strain>
    </source>
</reference>
<dbReference type="AlphaFoldDB" id="A0A081CM96"/>
<dbReference type="GeneID" id="26306818"/>
<evidence type="ECO:0000313" key="3">
    <source>
        <dbReference type="Proteomes" id="UP000053758"/>
    </source>
</evidence>